<dbReference type="Proteomes" id="UP000410492">
    <property type="component" value="Unassembled WGS sequence"/>
</dbReference>
<dbReference type="Gene3D" id="3.40.50.300">
    <property type="entry name" value="P-loop containing nucleotide triphosphate hydrolases"/>
    <property type="match status" value="1"/>
</dbReference>
<accession>A0A653CHT2</accession>
<keyword evidence="3" id="KW-1185">Reference proteome</keyword>
<dbReference type="InterPro" id="IPR001650">
    <property type="entry name" value="Helicase_C-like"/>
</dbReference>
<evidence type="ECO:0000313" key="3">
    <source>
        <dbReference type="Proteomes" id="UP000410492"/>
    </source>
</evidence>
<protein>
    <recommendedName>
        <fullName evidence="1">Helicase C-terminal domain-containing protein</fullName>
    </recommendedName>
</protein>
<dbReference type="AlphaFoldDB" id="A0A653CHT2"/>
<dbReference type="InterPro" id="IPR027417">
    <property type="entry name" value="P-loop_NTPase"/>
</dbReference>
<dbReference type="OrthoDB" id="10265785at2759"/>
<sequence>MHLICSNKQEKYSAVTNIYGTVGVGQAIIFCHTRRTAAWLSERMSKDGHAVAVLSGDLTVEQRINVLDRFREGVRRCSLQQTYFQEELTWSRLPS</sequence>
<evidence type="ECO:0000313" key="2">
    <source>
        <dbReference type="EMBL" id="VEN47256.1"/>
    </source>
</evidence>
<name>A0A653CHT2_CALMS</name>
<organism evidence="2 3">
    <name type="scientific">Callosobruchus maculatus</name>
    <name type="common">Southern cowpea weevil</name>
    <name type="synonym">Pulse bruchid</name>
    <dbReference type="NCBI Taxonomy" id="64391"/>
    <lineage>
        <taxon>Eukaryota</taxon>
        <taxon>Metazoa</taxon>
        <taxon>Ecdysozoa</taxon>
        <taxon>Arthropoda</taxon>
        <taxon>Hexapoda</taxon>
        <taxon>Insecta</taxon>
        <taxon>Pterygota</taxon>
        <taxon>Neoptera</taxon>
        <taxon>Endopterygota</taxon>
        <taxon>Coleoptera</taxon>
        <taxon>Polyphaga</taxon>
        <taxon>Cucujiformia</taxon>
        <taxon>Chrysomeloidea</taxon>
        <taxon>Chrysomelidae</taxon>
        <taxon>Bruchinae</taxon>
        <taxon>Bruchini</taxon>
        <taxon>Callosobruchus</taxon>
    </lineage>
</organism>
<gene>
    <name evidence="2" type="ORF">CALMAC_LOCUS9082</name>
</gene>
<dbReference type="EMBL" id="CAACVG010007828">
    <property type="protein sequence ID" value="VEN47256.1"/>
    <property type="molecule type" value="Genomic_DNA"/>
</dbReference>
<feature type="domain" description="Helicase C-terminal" evidence="1">
    <location>
        <begin position="11"/>
        <end position="76"/>
    </location>
</feature>
<reference evidence="2 3" key="1">
    <citation type="submission" date="2019-01" db="EMBL/GenBank/DDBJ databases">
        <authorList>
            <person name="Sayadi A."/>
        </authorList>
    </citation>
    <scope>NUCLEOTIDE SEQUENCE [LARGE SCALE GENOMIC DNA]</scope>
</reference>
<dbReference type="Pfam" id="PF00271">
    <property type="entry name" value="Helicase_C"/>
    <property type="match status" value="1"/>
</dbReference>
<evidence type="ECO:0000259" key="1">
    <source>
        <dbReference type="Pfam" id="PF00271"/>
    </source>
</evidence>
<dbReference type="SUPFAM" id="SSF52540">
    <property type="entry name" value="P-loop containing nucleoside triphosphate hydrolases"/>
    <property type="match status" value="1"/>
</dbReference>
<proteinExistence type="predicted"/>